<proteinExistence type="inferred from homology"/>
<dbReference type="Gene3D" id="6.20.330.10">
    <property type="match status" value="1"/>
</dbReference>
<dbReference type="Pfam" id="PF01343">
    <property type="entry name" value="Peptidase_S49"/>
    <property type="match status" value="1"/>
</dbReference>
<evidence type="ECO:0000256" key="2">
    <source>
        <dbReference type="ARBA" id="ARBA00022670"/>
    </source>
</evidence>
<evidence type="ECO:0000313" key="8">
    <source>
        <dbReference type="Proteomes" id="UP000214746"/>
    </source>
</evidence>
<accession>A0A2W1NAA9</accession>
<comment type="similarity">
    <text evidence="1">Belongs to the peptidase S49 family.</text>
</comment>
<dbReference type="GO" id="GO:0008236">
    <property type="term" value="F:serine-type peptidase activity"/>
    <property type="evidence" value="ECO:0007669"/>
    <property type="project" value="UniProtKB-KW"/>
</dbReference>
<dbReference type="InterPro" id="IPR047272">
    <property type="entry name" value="S49_SppA_C"/>
</dbReference>
<dbReference type="InterPro" id="IPR029045">
    <property type="entry name" value="ClpP/crotonase-like_dom_sf"/>
</dbReference>
<keyword evidence="5" id="KW-0812">Transmembrane</keyword>
<dbReference type="RefSeq" id="WP_089199513.1">
    <property type="nucleotide sequence ID" value="NZ_NHRJ02000003.1"/>
</dbReference>
<dbReference type="NCBIfam" id="TIGR00706">
    <property type="entry name" value="SppA_dom"/>
    <property type="match status" value="1"/>
</dbReference>
<feature type="transmembrane region" description="Helical" evidence="5">
    <location>
        <begin position="6"/>
        <end position="24"/>
    </location>
</feature>
<dbReference type="OrthoDB" id="9764363at2"/>
<evidence type="ECO:0000313" key="7">
    <source>
        <dbReference type="EMBL" id="PZE21317.1"/>
    </source>
</evidence>
<dbReference type="InterPro" id="IPR004635">
    <property type="entry name" value="Pept_S49_SppA"/>
</dbReference>
<keyword evidence="4" id="KW-0720">Serine protease</keyword>
<reference evidence="7" key="1">
    <citation type="submission" date="2018-06" db="EMBL/GenBank/DDBJ databases">
        <title>Paenibacillus xerothermodurans sp. nov. an extremely dry heat resistant spore forming bacterium isolated from the soil of Cape Canaveral, Florida.</title>
        <authorList>
            <person name="Seuylemezian A."/>
            <person name="Kaur N."/>
            <person name="Patil P."/>
            <person name="Patil P."/>
            <person name="Mayilraj S."/>
            <person name="Vaishampayan P."/>
        </authorList>
    </citation>
    <scope>NUCLEOTIDE SEQUENCE [LARGE SCALE GENOMIC DNA]</scope>
    <source>
        <strain evidence="7">ATCC 27380</strain>
    </source>
</reference>
<dbReference type="Proteomes" id="UP000214746">
    <property type="component" value="Unassembled WGS sequence"/>
</dbReference>
<protein>
    <submittedName>
        <fullName evidence="7">Signal peptide peptidase SppA</fullName>
    </submittedName>
</protein>
<dbReference type="PANTHER" id="PTHR42987">
    <property type="entry name" value="PEPTIDASE S49"/>
    <property type="match status" value="1"/>
</dbReference>
<dbReference type="EMBL" id="NHRJ02000003">
    <property type="protein sequence ID" value="PZE21317.1"/>
    <property type="molecule type" value="Genomic_DNA"/>
</dbReference>
<sequence>MGRKGVAWIIIGVLITTLIGLIVIKSDSFISANSLGGSEHRKWNEESLKGHGTDKIVQLTMEGVIAEQTGGLMGGGGLNAADFISQLEQTRLDEDVKAVVIRVNSPGGEVVASDEIHSKILELKQAGKPVIVSMGSVAASGGYYISAPADYIFANPATMTGSLGVIFSVGNYEKAADWLGYTENTIKSGAYKDIGSPLREMTPEEQQILQTLVDESYQQFVTIIEKGRNLPREKVLQIADGRIYTGQQAKALGLVDEFGTLETATNHAAKKAGVQEYELVRYSKEPSFSDLFSGAMVKSANPGAEMLKEILPDASIGPKLMYLYQS</sequence>
<name>A0A2W1NAA9_PAEXE</name>
<comment type="caution">
    <text evidence="7">The sequence shown here is derived from an EMBL/GenBank/DDBJ whole genome shotgun (WGS) entry which is preliminary data.</text>
</comment>
<keyword evidence="3" id="KW-0378">Hydrolase</keyword>
<evidence type="ECO:0000256" key="5">
    <source>
        <dbReference type="SAM" id="Phobius"/>
    </source>
</evidence>
<keyword evidence="5" id="KW-0472">Membrane</keyword>
<dbReference type="Gene3D" id="3.90.226.10">
    <property type="entry name" value="2-enoyl-CoA Hydratase, Chain A, domain 1"/>
    <property type="match status" value="1"/>
</dbReference>
<evidence type="ECO:0000256" key="4">
    <source>
        <dbReference type="ARBA" id="ARBA00022825"/>
    </source>
</evidence>
<dbReference type="PANTHER" id="PTHR42987:SF7">
    <property type="entry name" value="SIGNAL PEPTIDE PEPTIDASE SPPA-RELATED"/>
    <property type="match status" value="1"/>
</dbReference>
<evidence type="ECO:0000256" key="1">
    <source>
        <dbReference type="ARBA" id="ARBA00008683"/>
    </source>
</evidence>
<gene>
    <name evidence="7" type="primary">sppA</name>
    <name evidence="7" type="ORF">CBW46_008095</name>
</gene>
<keyword evidence="5" id="KW-1133">Transmembrane helix</keyword>
<dbReference type="SUPFAM" id="SSF52096">
    <property type="entry name" value="ClpP/crotonase"/>
    <property type="match status" value="1"/>
</dbReference>
<dbReference type="GO" id="GO:0006508">
    <property type="term" value="P:proteolysis"/>
    <property type="evidence" value="ECO:0007669"/>
    <property type="project" value="UniProtKB-KW"/>
</dbReference>
<keyword evidence="2" id="KW-0645">Protease</keyword>
<evidence type="ECO:0000259" key="6">
    <source>
        <dbReference type="Pfam" id="PF01343"/>
    </source>
</evidence>
<keyword evidence="8" id="KW-1185">Reference proteome</keyword>
<evidence type="ECO:0000256" key="3">
    <source>
        <dbReference type="ARBA" id="ARBA00022801"/>
    </source>
</evidence>
<organism evidence="7 8">
    <name type="scientific">Paenibacillus xerothermodurans</name>
    <dbReference type="NCBI Taxonomy" id="1977292"/>
    <lineage>
        <taxon>Bacteria</taxon>
        <taxon>Bacillati</taxon>
        <taxon>Bacillota</taxon>
        <taxon>Bacilli</taxon>
        <taxon>Bacillales</taxon>
        <taxon>Paenibacillaceae</taxon>
        <taxon>Paenibacillus</taxon>
    </lineage>
</organism>
<dbReference type="AlphaFoldDB" id="A0A2W1NAA9"/>
<dbReference type="CDD" id="cd07023">
    <property type="entry name" value="S49_Sppa_N_C"/>
    <property type="match status" value="1"/>
</dbReference>
<dbReference type="InterPro" id="IPR002142">
    <property type="entry name" value="Peptidase_S49"/>
</dbReference>
<feature type="domain" description="Peptidase S49" evidence="6">
    <location>
        <begin position="123"/>
        <end position="274"/>
    </location>
</feature>